<dbReference type="KEGG" id="mgot:MgSA37_04196"/>
<accession>A0A0X8X9U4</accession>
<name>A0A0X8X9U4_9SPHI</name>
<evidence type="ECO:0000313" key="2">
    <source>
        <dbReference type="Proteomes" id="UP000218263"/>
    </source>
</evidence>
<evidence type="ECO:0000313" key="1">
    <source>
        <dbReference type="EMBL" id="BAU56004.1"/>
    </source>
</evidence>
<proteinExistence type="predicted"/>
<dbReference type="AlphaFoldDB" id="A0A0X8X9U4"/>
<keyword evidence="2" id="KW-1185">Reference proteome</keyword>
<dbReference type="Proteomes" id="UP000218263">
    <property type="component" value="Chromosome"/>
</dbReference>
<sequence length="126" mass="13943">MTKFKDKDMQLLLGQVLRAGTIISISIVFIGGIFYLVRHGHSIANYKVFNGIPDFVQHPSGIIYGILNIKGQAIIQFGIVLLIATPIMRVVFSTIGFVLEKDYMYVAISLVVLSIIFFSMMTGRAG</sequence>
<dbReference type="Pfam" id="PF07843">
    <property type="entry name" value="DUF1634"/>
    <property type="match status" value="1"/>
</dbReference>
<dbReference type="InterPro" id="IPR012861">
    <property type="entry name" value="DUF1634"/>
</dbReference>
<protein>
    <submittedName>
        <fullName evidence="1">Uncharacterized protein</fullName>
    </submittedName>
</protein>
<dbReference type="RefSeq" id="WP_096354545.1">
    <property type="nucleotide sequence ID" value="NZ_AP017313.1"/>
</dbReference>
<organism evidence="1 2">
    <name type="scientific">Mucilaginibacter gotjawali</name>
    <dbReference type="NCBI Taxonomy" id="1550579"/>
    <lineage>
        <taxon>Bacteria</taxon>
        <taxon>Pseudomonadati</taxon>
        <taxon>Bacteroidota</taxon>
        <taxon>Sphingobacteriia</taxon>
        <taxon>Sphingobacteriales</taxon>
        <taxon>Sphingobacteriaceae</taxon>
        <taxon>Mucilaginibacter</taxon>
    </lineage>
</organism>
<reference evidence="1 2" key="1">
    <citation type="submission" date="2015-12" db="EMBL/GenBank/DDBJ databases">
        <title>Genome sequence of Mucilaginibacter gotjawali.</title>
        <authorList>
            <person name="Lee J.S."/>
            <person name="Lee K.C."/>
            <person name="Kim K.K."/>
            <person name="Lee B.W."/>
        </authorList>
    </citation>
    <scope>NUCLEOTIDE SEQUENCE [LARGE SCALE GENOMIC DNA]</scope>
    <source>
        <strain evidence="1 2">SA3-7</strain>
    </source>
</reference>
<dbReference type="EMBL" id="AP017313">
    <property type="protein sequence ID" value="BAU56004.1"/>
    <property type="molecule type" value="Genomic_DNA"/>
</dbReference>
<dbReference type="OrthoDB" id="1072981at2"/>
<gene>
    <name evidence="1" type="ORF">MgSA37_04196</name>
</gene>